<reference evidence="1" key="1">
    <citation type="submission" date="2020-10" db="EMBL/GenBank/DDBJ databases">
        <title>Taxonomic study of unclassified bacteria belonging to the class Ktedonobacteria.</title>
        <authorList>
            <person name="Yabe S."/>
            <person name="Wang C.M."/>
            <person name="Zheng Y."/>
            <person name="Sakai Y."/>
            <person name="Cavaletti L."/>
            <person name="Monciardini P."/>
            <person name="Donadio S."/>
        </authorList>
    </citation>
    <scope>NUCLEOTIDE SEQUENCE</scope>
    <source>
        <strain evidence="1">SOSP1-1</strain>
    </source>
</reference>
<dbReference type="AlphaFoldDB" id="A0A8J3I374"/>
<name>A0A8J3I374_9CHLR</name>
<evidence type="ECO:0000313" key="2">
    <source>
        <dbReference type="Proteomes" id="UP000612362"/>
    </source>
</evidence>
<keyword evidence="2" id="KW-1185">Reference proteome</keyword>
<protein>
    <submittedName>
        <fullName evidence="1">Uncharacterized protein</fullName>
    </submittedName>
</protein>
<gene>
    <name evidence="1" type="ORF">KSX_49190</name>
</gene>
<evidence type="ECO:0000313" key="1">
    <source>
        <dbReference type="EMBL" id="GHO46756.1"/>
    </source>
</evidence>
<organism evidence="1 2">
    <name type="scientific">Ktedonospora formicarum</name>
    <dbReference type="NCBI Taxonomy" id="2778364"/>
    <lineage>
        <taxon>Bacteria</taxon>
        <taxon>Bacillati</taxon>
        <taxon>Chloroflexota</taxon>
        <taxon>Ktedonobacteria</taxon>
        <taxon>Ktedonobacterales</taxon>
        <taxon>Ktedonobacteraceae</taxon>
        <taxon>Ktedonospora</taxon>
    </lineage>
</organism>
<proteinExistence type="predicted"/>
<accession>A0A8J3I374</accession>
<sequence length="90" mass="10226">MADNHSEPKRGSDEFIRERVRAWVHRALYEGEGAPLAEKRPEVCEPGFPPIDTVIVLQDKTRSIKQYKLYKLPCSDAPLPSNSTSSTEKR</sequence>
<dbReference type="EMBL" id="BNJF01000002">
    <property type="protein sequence ID" value="GHO46756.1"/>
    <property type="molecule type" value="Genomic_DNA"/>
</dbReference>
<dbReference type="Proteomes" id="UP000612362">
    <property type="component" value="Unassembled WGS sequence"/>
</dbReference>
<comment type="caution">
    <text evidence="1">The sequence shown here is derived from an EMBL/GenBank/DDBJ whole genome shotgun (WGS) entry which is preliminary data.</text>
</comment>